<dbReference type="GO" id="GO:0008734">
    <property type="term" value="F:L-aspartate oxidase activity"/>
    <property type="evidence" value="ECO:0007669"/>
    <property type="project" value="UniProtKB-UniRule"/>
</dbReference>
<dbReference type="RefSeq" id="WP_109572116.1">
    <property type="nucleotide sequence ID" value="NZ_UHJL01000001.1"/>
</dbReference>
<evidence type="ECO:0000256" key="9">
    <source>
        <dbReference type="ARBA" id="ARBA00048305"/>
    </source>
</evidence>
<dbReference type="Gene3D" id="3.50.50.60">
    <property type="entry name" value="FAD/NAD(P)-binding domain"/>
    <property type="match status" value="1"/>
</dbReference>
<dbReference type="FunFam" id="3.90.700.10:FF:000002">
    <property type="entry name" value="L-aspartate oxidase"/>
    <property type="match status" value="1"/>
</dbReference>
<comment type="function">
    <text evidence="12">Catalyzes the oxidation of L-aspartate to iminoaspartate.</text>
</comment>
<dbReference type="GO" id="GO:0005737">
    <property type="term" value="C:cytoplasm"/>
    <property type="evidence" value="ECO:0007669"/>
    <property type="project" value="UniProtKB-SubCell"/>
</dbReference>
<dbReference type="SUPFAM" id="SSF46977">
    <property type="entry name" value="Succinate dehydrogenase/fumarate reductase flavoprotein C-terminal domain"/>
    <property type="match status" value="1"/>
</dbReference>
<evidence type="ECO:0000256" key="7">
    <source>
        <dbReference type="ARBA" id="ARBA00022827"/>
    </source>
</evidence>
<keyword evidence="6 12" id="KW-0662">Pyridine nucleotide biosynthesis</keyword>
<dbReference type="PRINTS" id="PR00411">
    <property type="entry name" value="PNDRDTASEI"/>
</dbReference>
<evidence type="ECO:0000256" key="11">
    <source>
        <dbReference type="PIRSR" id="PIRSR000171-1"/>
    </source>
</evidence>
<dbReference type="Gene3D" id="1.20.58.100">
    <property type="entry name" value="Fumarate reductase/succinate dehydrogenase flavoprotein-like, C-terminal domain"/>
    <property type="match status" value="1"/>
</dbReference>
<evidence type="ECO:0000256" key="6">
    <source>
        <dbReference type="ARBA" id="ARBA00022642"/>
    </source>
</evidence>
<dbReference type="SUPFAM" id="SSF51905">
    <property type="entry name" value="FAD/NAD(P)-binding domain"/>
    <property type="match status" value="1"/>
</dbReference>
<dbReference type="EMBL" id="UHJL01000001">
    <property type="protein sequence ID" value="SUQ19496.1"/>
    <property type="molecule type" value="Genomic_DNA"/>
</dbReference>
<evidence type="ECO:0000256" key="1">
    <source>
        <dbReference type="ARBA" id="ARBA00001974"/>
    </source>
</evidence>
<evidence type="ECO:0000256" key="10">
    <source>
        <dbReference type="NCBIfam" id="TIGR00551"/>
    </source>
</evidence>
<dbReference type="InterPro" id="IPR027477">
    <property type="entry name" value="Succ_DH/fumarate_Rdtase_cat_sf"/>
</dbReference>
<evidence type="ECO:0000256" key="12">
    <source>
        <dbReference type="RuleBase" id="RU362049"/>
    </source>
</evidence>
<dbReference type="UniPathway" id="UPA00253">
    <property type="reaction ID" value="UER00326"/>
</dbReference>
<comment type="subcellular location">
    <subcellularLocation>
        <location evidence="12">Cytoplasm</location>
    </subcellularLocation>
</comment>
<feature type="active site" description="Proton acceptor" evidence="11">
    <location>
        <position position="280"/>
    </location>
</feature>
<dbReference type="Pfam" id="PF02910">
    <property type="entry name" value="Succ_DH_flav_C"/>
    <property type="match status" value="1"/>
</dbReference>
<sequence length="527" mass="58237">MYDILVLGAGISGLSAALHAAEKGFHVVILTKGAKPDGSSNYAQGGIATVTEKTDKFEFHIADTLEAGAGLCKKEPVNILTKSGPSTIKQLVKWGVQFTPSPEDKTQFDLHLEGGHSHHRILHAADLTGKEIMRALLCELHKQKNIDYLENCYIKDLICEGEGKNKRCIGAKIIHQKSGEVERIYAKATILSTGGAGRIWQYTVCPPDSCGDGMAIAARAGAALQDIEFMQFHPTSLYAPKFKKPFLISEAVRGFGGILKNDKGEEFMNQVHPLHSLAPRDIVARAIHSEMQRLGKDHMFIDLSGRTPKDIKSHFPHIYSKCMDAGIDITKEWIPVVPAAHYMCGGVLVDTWSRTEIKGLYACGEVAATGVHGANRLASNSLLESVVFAIRAVDDIEKSGIVKDKIIPSKSSAKESVSFAKAAYWRKRKKMLQDMMWTHCGIVRTVAGLNQGLKVIEELQKDVDTAIKNKETENLHYLEFLNALQVSKMILIAALRRKESRGLHYILDYPNQDPKTKHQSIYLSDKK</sequence>
<keyword evidence="5 12" id="KW-0285">Flavoprotein</keyword>
<comment type="pathway">
    <text evidence="2 12">Cofactor biosynthesis; NAD(+) biosynthesis; iminoaspartate from L-aspartate (oxidase route): step 1/1.</text>
</comment>
<evidence type="ECO:0000256" key="8">
    <source>
        <dbReference type="ARBA" id="ARBA00023002"/>
    </source>
</evidence>
<evidence type="ECO:0000313" key="15">
    <source>
        <dbReference type="EMBL" id="SUQ19496.1"/>
    </source>
</evidence>
<accession>A0A380RVF8</accession>
<dbReference type="InterPro" id="IPR003953">
    <property type="entry name" value="FAD-dep_OxRdtase_2_FAD-bd"/>
</dbReference>
<evidence type="ECO:0000256" key="5">
    <source>
        <dbReference type="ARBA" id="ARBA00022630"/>
    </source>
</evidence>
<comment type="catalytic activity">
    <reaction evidence="9">
        <text>L-aspartate + O2 = iminosuccinate + H2O2</text>
        <dbReference type="Rhea" id="RHEA:25876"/>
        <dbReference type="ChEBI" id="CHEBI:15379"/>
        <dbReference type="ChEBI" id="CHEBI:16240"/>
        <dbReference type="ChEBI" id="CHEBI:29991"/>
        <dbReference type="ChEBI" id="CHEBI:77875"/>
        <dbReference type="EC" id="1.4.3.16"/>
    </reaction>
    <physiologicalReaction direction="left-to-right" evidence="9">
        <dbReference type="Rhea" id="RHEA:25877"/>
    </physiologicalReaction>
</comment>
<dbReference type="Gene3D" id="3.90.700.10">
    <property type="entry name" value="Succinate dehydrogenase/fumarate reductase flavoprotein, catalytic domain"/>
    <property type="match status" value="1"/>
</dbReference>
<proteinExistence type="inferred from homology"/>
<dbReference type="EC" id="1.4.3.16" evidence="4 10"/>
<protein>
    <recommendedName>
        <fullName evidence="4 10">L-aspartate oxidase</fullName>
        <ecNumber evidence="4 10">1.4.3.16</ecNumber>
    </recommendedName>
</protein>
<dbReference type="PANTHER" id="PTHR42716">
    <property type="entry name" value="L-ASPARTATE OXIDASE"/>
    <property type="match status" value="1"/>
</dbReference>
<dbReference type="PANTHER" id="PTHR42716:SF2">
    <property type="entry name" value="L-ASPARTATE OXIDASE, CHLOROPLASTIC"/>
    <property type="match status" value="1"/>
</dbReference>
<dbReference type="InterPro" id="IPR005288">
    <property type="entry name" value="NadB"/>
</dbReference>
<dbReference type="InterPro" id="IPR037099">
    <property type="entry name" value="Fum_R/Succ_DH_flav-like_C_sf"/>
</dbReference>
<dbReference type="InterPro" id="IPR015939">
    <property type="entry name" value="Fum_Rdtase/Succ_DH_flav-like_C"/>
</dbReference>
<organism evidence="15 16">
    <name type="scientific">Fibrobacter succinogenes</name>
    <name type="common">Bacteroides succinogenes</name>
    <dbReference type="NCBI Taxonomy" id="833"/>
    <lineage>
        <taxon>Bacteria</taxon>
        <taxon>Pseudomonadati</taxon>
        <taxon>Fibrobacterota</taxon>
        <taxon>Fibrobacteria</taxon>
        <taxon>Fibrobacterales</taxon>
        <taxon>Fibrobacteraceae</taxon>
        <taxon>Fibrobacter</taxon>
    </lineage>
</organism>
<keyword evidence="8 12" id="KW-0560">Oxidoreductase</keyword>
<evidence type="ECO:0000259" key="14">
    <source>
        <dbReference type="Pfam" id="PF02910"/>
    </source>
</evidence>
<comment type="cofactor">
    <cofactor evidence="1 12">
        <name>FAD</name>
        <dbReference type="ChEBI" id="CHEBI:57692"/>
    </cofactor>
</comment>
<evidence type="ECO:0000256" key="3">
    <source>
        <dbReference type="ARBA" id="ARBA00008562"/>
    </source>
</evidence>
<evidence type="ECO:0000259" key="13">
    <source>
        <dbReference type="Pfam" id="PF00890"/>
    </source>
</evidence>
<comment type="similarity">
    <text evidence="3 12">Belongs to the FAD-dependent oxidoreductase 2 family. NadB subfamily.</text>
</comment>
<gene>
    <name evidence="15" type="ORF">SAMN05661053_0732</name>
</gene>
<dbReference type="InterPro" id="IPR036188">
    <property type="entry name" value="FAD/NAD-bd_sf"/>
</dbReference>
<dbReference type="Pfam" id="PF00890">
    <property type="entry name" value="FAD_binding_2"/>
    <property type="match status" value="1"/>
</dbReference>
<dbReference type="Proteomes" id="UP000255423">
    <property type="component" value="Unassembled WGS sequence"/>
</dbReference>
<dbReference type="PIRSF" id="PIRSF000171">
    <property type="entry name" value="SDHA_APRA_LASPO"/>
    <property type="match status" value="1"/>
</dbReference>
<evidence type="ECO:0000256" key="4">
    <source>
        <dbReference type="ARBA" id="ARBA00012173"/>
    </source>
</evidence>
<dbReference type="SUPFAM" id="SSF56425">
    <property type="entry name" value="Succinate dehydrogenase/fumarate reductase flavoprotein, catalytic domain"/>
    <property type="match status" value="1"/>
</dbReference>
<dbReference type="GO" id="GO:0009435">
    <property type="term" value="P:NAD+ biosynthetic process"/>
    <property type="evidence" value="ECO:0007669"/>
    <property type="project" value="UniProtKB-UniPathway"/>
</dbReference>
<reference evidence="15 16" key="1">
    <citation type="submission" date="2017-08" db="EMBL/GenBank/DDBJ databases">
        <authorList>
            <person name="de Groot N.N."/>
        </authorList>
    </citation>
    <scope>NUCLEOTIDE SEQUENCE [LARGE SCALE GENOMIC DNA]</scope>
    <source>
        <strain evidence="15 16">HM2</strain>
    </source>
</reference>
<evidence type="ECO:0000313" key="16">
    <source>
        <dbReference type="Proteomes" id="UP000255423"/>
    </source>
</evidence>
<name>A0A380RVF8_FIBSU</name>
<feature type="domain" description="Fumarate reductase/succinate dehydrogenase flavoprotein-like C-terminal" evidence="14">
    <location>
        <begin position="430"/>
        <end position="515"/>
    </location>
</feature>
<dbReference type="AlphaFoldDB" id="A0A380RVF8"/>
<keyword evidence="7 12" id="KW-0274">FAD</keyword>
<dbReference type="NCBIfam" id="TIGR00551">
    <property type="entry name" value="nadB"/>
    <property type="match status" value="1"/>
</dbReference>
<dbReference type="PRINTS" id="PR00368">
    <property type="entry name" value="FADPNR"/>
</dbReference>
<feature type="domain" description="FAD-dependent oxidoreductase 2 FAD-binding" evidence="13">
    <location>
        <begin position="3"/>
        <end position="382"/>
    </location>
</feature>
<evidence type="ECO:0000256" key="2">
    <source>
        <dbReference type="ARBA" id="ARBA00004950"/>
    </source>
</evidence>